<feature type="region of interest" description="Disordered" evidence="7">
    <location>
        <begin position="565"/>
        <end position="609"/>
    </location>
</feature>
<evidence type="ECO:0000256" key="4">
    <source>
        <dbReference type="ARBA" id="ARBA00022701"/>
    </source>
</evidence>
<evidence type="ECO:0000256" key="7">
    <source>
        <dbReference type="SAM" id="MobiDB-lite"/>
    </source>
</evidence>
<evidence type="ECO:0000259" key="8">
    <source>
        <dbReference type="Pfam" id="PF06886"/>
    </source>
</evidence>
<dbReference type="Pfam" id="PF06886">
    <property type="entry name" value="TPX2"/>
    <property type="match status" value="1"/>
</dbReference>
<evidence type="ECO:0000256" key="2">
    <source>
        <dbReference type="ARBA" id="ARBA00005885"/>
    </source>
</evidence>
<feature type="region of interest" description="Disordered" evidence="7">
    <location>
        <begin position="286"/>
        <end position="316"/>
    </location>
</feature>
<reference evidence="9 10" key="1">
    <citation type="submission" date="2019-05" db="EMBL/GenBank/DDBJ databases">
        <title>Mikania micrantha, genome provides insights into the molecular mechanism of rapid growth.</title>
        <authorList>
            <person name="Liu B."/>
        </authorList>
    </citation>
    <scope>NUCLEOTIDE SEQUENCE [LARGE SCALE GENOMIC DNA]</scope>
    <source>
        <strain evidence="9">NLD-2019</strain>
        <tissue evidence="9">Leaf</tissue>
    </source>
</reference>
<feature type="compositionally biased region" description="Polar residues" evidence="7">
    <location>
        <begin position="414"/>
        <end position="432"/>
    </location>
</feature>
<dbReference type="Proteomes" id="UP000326396">
    <property type="component" value="Unassembled WGS sequence"/>
</dbReference>
<accession>A0A5N6LFF1</accession>
<keyword evidence="5" id="KW-0206">Cytoskeleton</keyword>
<dbReference type="OrthoDB" id="621651at2759"/>
<protein>
    <recommendedName>
        <fullName evidence="8">TPX2 C-terminal domain-containing protein</fullName>
    </recommendedName>
</protein>
<feature type="region of interest" description="Disordered" evidence="7">
    <location>
        <begin position="414"/>
        <end position="473"/>
    </location>
</feature>
<sequence>MESVIKITECNDSQKVKFAAHSFVSEALFWWDTIQQAMGGLRRLVKGSAPGTYQSAVELTAELLEEVYGLGGRPGSNKRKWGDYNQSSKKDNFRPKRKISGSSPTVCKICDRMHSGNCRMGMNGHALGDSVSFGRFTSESLAWEKWSAFSNKRYVEEAKSYAQPGSVAQKKAFFEAHYKKVAARKAAEAAAAALSDQEKAKSQTFCESNHDSEAVVLLESHDLPTQTSNLHDSQTTVLHTNKLQPVGLILKIPVNEEQQIITQDACKEIDDGSPVKLVESQIEKNEELSNNTQNLEDHDSVSVSVSEDSKTSQMERSLLKSKLNADQEVLQPKIRRKPAVPSFRSTSVGKKQSRIPYSPAKYVHSKKENMVTPTTKNSNAMVSIDKKISAPRSLYTLMKSGSVKESCKLNSKAVQNTESTKLAPSAHSTPKRSASPMIAPSKVTNGVNKQPLATPPAKRRMETTVHPSAVGSKTPGQKWHIFSAVSKSLSAYRNKLQSPTVSSPFTLRTEERAARRKQKLEEKFNEKEAQKVMLQTTLKEKAETEFRRLRQSFCFKARPLPSFYTETPKGRLKKSPQANLTPERKPPITISQPSSTKKSSRRLWKTNNNQTLNTHPLASLARRINHENISPNIQN</sequence>
<feature type="domain" description="TPX2 C-terminal" evidence="8">
    <location>
        <begin position="505"/>
        <end position="571"/>
    </location>
</feature>
<comment type="subcellular location">
    <subcellularLocation>
        <location evidence="1">Cytoplasm</location>
        <location evidence="1">Cytoskeleton</location>
    </subcellularLocation>
</comment>
<organism evidence="9 10">
    <name type="scientific">Mikania micrantha</name>
    <name type="common">bitter vine</name>
    <dbReference type="NCBI Taxonomy" id="192012"/>
    <lineage>
        <taxon>Eukaryota</taxon>
        <taxon>Viridiplantae</taxon>
        <taxon>Streptophyta</taxon>
        <taxon>Embryophyta</taxon>
        <taxon>Tracheophyta</taxon>
        <taxon>Spermatophyta</taxon>
        <taxon>Magnoliopsida</taxon>
        <taxon>eudicotyledons</taxon>
        <taxon>Gunneridae</taxon>
        <taxon>Pentapetalae</taxon>
        <taxon>asterids</taxon>
        <taxon>campanulids</taxon>
        <taxon>Asterales</taxon>
        <taxon>Asteraceae</taxon>
        <taxon>Asteroideae</taxon>
        <taxon>Heliantheae alliance</taxon>
        <taxon>Eupatorieae</taxon>
        <taxon>Mikania</taxon>
    </lineage>
</organism>
<evidence type="ECO:0000256" key="5">
    <source>
        <dbReference type="ARBA" id="ARBA00023212"/>
    </source>
</evidence>
<dbReference type="InterPro" id="IPR027329">
    <property type="entry name" value="TPX2_C"/>
</dbReference>
<evidence type="ECO:0000256" key="3">
    <source>
        <dbReference type="ARBA" id="ARBA00022490"/>
    </source>
</evidence>
<dbReference type="InterPro" id="IPR044216">
    <property type="entry name" value="WDL7"/>
</dbReference>
<proteinExistence type="inferred from homology"/>
<feature type="region of interest" description="Disordered" evidence="7">
    <location>
        <begin position="79"/>
        <end position="100"/>
    </location>
</feature>
<keyword evidence="10" id="KW-1185">Reference proteome</keyword>
<keyword evidence="6" id="KW-0175">Coiled coil</keyword>
<name>A0A5N6LFF1_9ASTR</name>
<dbReference type="AlphaFoldDB" id="A0A5N6LFF1"/>
<feature type="coiled-coil region" evidence="6">
    <location>
        <begin position="510"/>
        <end position="537"/>
    </location>
</feature>
<dbReference type="EMBL" id="SZYD01001073">
    <property type="protein sequence ID" value="KAD1098709.1"/>
    <property type="molecule type" value="Genomic_DNA"/>
</dbReference>
<keyword evidence="3" id="KW-0963">Cytoplasm</keyword>
<dbReference type="PANTHER" id="PTHR47067">
    <property type="entry name" value="TPX2 (TARGETING PROTEIN FOR XKLP2) PROTEIN FAMILY-RELATED"/>
    <property type="match status" value="1"/>
</dbReference>
<feature type="region of interest" description="Disordered" evidence="7">
    <location>
        <begin position="334"/>
        <end position="354"/>
    </location>
</feature>
<gene>
    <name evidence="9" type="ORF">E3N88_43310</name>
</gene>
<evidence type="ECO:0000256" key="6">
    <source>
        <dbReference type="SAM" id="Coils"/>
    </source>
</evidence>
<comment type="similarity">
    <text evidence="2">Belongs to the TPX2 family.</text>
</comment>
<comment type="caution">
    <text evidence="9">The sequence shown here is derived from an EMBL/GenBank/DDBJ whole genome shotgun (WGS) entry which is preliminary data.</text>
</comment>
<keyword evidence="4" id="KW-0493">Microtubule</keyword>
<evidence type="ECO:0000313" key="10">
    <source>
        <dbReference type="Proteomes" id="UP000326396"/>
    </source>
</evidence>
<dbReference type="PANTHER" id="PTHR47067:SF7">
    <property type="entry name" value="TPX2 (TARGETING PROTEIN FOR XKLP2) PROTEIN FAMILY"/>
    <property type="match status" value="1"/>
</dbReference>
<evidence type="ECO:0000256" key="1">
    <source>
        <dbReference type="ARBA" id="ARBA00004245"/>
    </source>
</evidence>
<dbReference type="GO" id="GO:0005874">
    <property type="term" value="C:microtubule"/>
    <property type="evidence" value="ECO:0007669"/>
    <property type="project" value="UniProtKB-KW"/>
</dbReference>
<evidence type="ECO:0000313" key="9">
    <source>
        <dbReference type="EMBL" id="KAD1098709.1"/>
    </source>
</evidence>